<name>F0IKA8_STRSA</name>
<dbReference type="AlphaFoldDB" id="F0IKA8"/>
<accession>F0IKA8</accession>
<gene>
    <name evidence="1" type="ORF">HMPREF9383_0560</name>
</gene>
<reference evidence="1 2" key="1">
    <citation type="submission" date="2011-02" db="EMBL/GenBank/DDBJ databases">
        <authorList>
            <person name="Muzny D."/>
            <person name="Qin X."/>
            <person name="Deng J."/>
            <person name="Jiang H."/>
            <person name="Liu Y."/>
            <person name="Qu J."/>
            <person name="Song X.-Z."/>
            <person name="Zhang L."/>
            <person name="Thornton R."/>
            <person name="Coyle M."/>
            <person name="Francisco L."/>
            <person name="Jackson L."/>
            <person name="Javaid M."/>
            <person name="Korchina V."/>
            <person name="Kovar C."/>
            <person name="Mata R."/>
            <person name="Mathew T."/>
            <person name="Ngo R."/>
            <person name="Nguyen L."/>
            <person name="Nguyen N."/>
            <person name="Okwuonu G."/>
            <person name="Ongeri F."/>
            <person name="Pham C."/>
            <person name="Simmons D."/>
            <person name="Wilczek-Boney K."/>
            <person name="Hale W."/>
            <person name="Jakkamsetti A."/>
            <person name="Pham P."/>
            <person name="Ruth R."/>
            <person name="San Lucas F."/>
            <person name="Warren J."/>
            <person name="Zhang J."/>
            <person name="Zhao Z."/>
            <person name="Zhou C."/>
            <person name="Zhu D."/>
            <person name="Lee S."/>
            <person name="Bess C."/>
            <person name="Blankenburg K."/>
            <person name="Forbes L."/>
            <person name="Fu Q."/>
            <person name="Gubbala S."/>
            <person name="Hirani K."/>
            <person name="Jayaseelan J.C."/>
            <person name="Lara F."/>
            <person name="Munidasa M."/>
            <person name="Palculict T."/>
            <person name="Patil S."/>
            <person name="Pu L.-L."/>
            <person name="Saada N."/>
            <person name="Tang L."/>
            <person name="Weissenberger G."/>
            <person name="Zhu Y."/>
            <person name="Hemphill L."/>
            <person name="Shang Y."/>
            <person name="Youmans B."/>
            <person name="Ayvaz T."/>
            <person name="Ross M."/>
            <person name="Santibanez J."/>
            <person name="Aqrawi P."/>
            <person name="Gross S."/>
            <person name="Joshi V."/>
            <person name="Fowler G."/>
            <person name="Nazareth L."/>
            <person name="Reid J."/>
            <person name="Worley K."/>
            <person name="Petrosino J."/>
            <person name="Highlander S."/>
            <person name="Gibbs R."/>
        </authorList>
    </citation>
    <scope>NUCLEOTIDE SEQUENCE [LARGE SCALE GENOMIC DNA]</scope>
    <source>
        <strain evidence="1 2">SK150</strain>
    </source>
</reference>
<evidence type="ECO:0000313" key="2">
    <source>
        <dbReference type="Proteomes" id="UP000003530"/>
    </source>
</evidence>
<sequence length="49" mass="5713">MTNVTIPLFEPKASKYWNNLFISLLHEDTKKAGPLIERNRLVVGLLQFR</sequence>
<evidence type="ECO:0000313" key="1">
    <source>
        <dbReference type="EMBL" id="EGD37529.1"/>
    </source>
</evidence>
<protein>
    <submittedName>
        <fullName evidence="1">Uncharacterized protein</fullName>
    </submittedName>
</protein>
<dbReference type="Proteomes" id="UP000003530">
    <property type="component" value="Unassembled WGS sequence"/>
</dbReference>
<comment type="caution">
    <text evidence="1">The sequence shown here is derived from an EMBL/GenBank/DDBJ whole genome shotgun (WGS) entry which is preliminary data.</text>
</comment>
<dbReference type="HOGENOM" id="CLU_3141387_0_0_9"/>
<organism evidence="1 2">
    <name type="scientific">Streptococcus sanguinis SK150</name>
    <dbReference type="NCBI Taxonomy" id="888811"/>
    <lineage>
        <taxon>Bacteria</taxon>
        <taxon>Bacillati</taxon>
        <taxon>Bacillota</taxon>
        <taxon>Bacilli</taxon>
        <taxon>Lactobacillales</taxon>
        <taxon>Streptococcaceae</taxon>
        <taxon>Streptococcus</taxon>
    </lineage>
</organism>
<dbReference type="EMBL" id="AEXY01000004">
    <property type="protein sequence ID" value="EGD37529.1"/>
    <property type="molecule type" value="Genomic_DNA"/>
</dbReference>
<proteinExistence type="predicted"/>